<dbReference type="EMBL" id="CP014859">
    <property type="protein sequence ID" value="AOS62245.1"/>
    <property type="molecule type" value="Genomic_DNA"/>
</dbReference>
<evidence type="ECO:0000256" key="1">
    <source>
        <dbReference type="SAM" id="Phobius"/>
    </source>
</evidence>
<protein>
    <submittedName>
        <fullName evidence="2">Uncharacterized protein</fullName>
    </submittedName>
</protein>
<evidence type="ECO:0000313" key="3">
    <source>
        <dbReference type="Proteomes" id="UP000095210"/>
    </source>
</evidence>
<evidence type="ECO:0000313" key="2">
    <source>
        <dbReference type="EMBL" id="AOS62245.1"/>
    </source>
</evidence>
<name>A0AAC9HN13_9PSEU</name>
<dbReference type="AlphaFoldDB" id="A0AAC9HN13"/>
<dbReference type="KEGG" id="ahm:TL08_07130"/>
<keyword evidence="1" id="KW-0812">Transmembrane</keyword>
<keyword evidence="1" id="KW-1133">Transmembrane helix</keyword>
<feature type="transmembrane region" description="Helical" evidence="1">
    <location>
        <begin position="12"/>
        <end position="34"/>
    </location>
</feature>
<feature type="transmembrane region" description="Helical" evidence="1">
    <location>
        <begin position="112"/>
        <end position="136"/>
    </location>
</feature>
<dbReference type="RefSeq" id="WP_069847547.1">
    <property type="nucleotide sequence ID" value="NZ_CP014859.1"/>
</dbReference>
<dbReference type="Proteomes" id="UP000095210">
    <property type="component" value="Chromosome"/>
</dbReference>
<reference evidence="3" key="1">
    <citation type="submission" date="2016-03" db="EMBL/GenBank/DDBJ databases">
        <title>Complete genome sequence of the type strain Actinoalloteichus hymeniacidonis DSM 45092.</title>
        <authorList>
            <person name="Schaffert L."/>
            <person name="Albersmeier A."/>
            <person name="Winkler A."/>
            <person name="Kalinowski J."/>
            <person name="Zotchev S."/>
            <person name="Ruckert C."/>
        </authorList>
    </citation>
    <scope>NUCLEOTIDE SEQUENCE [LARGE SCALE GENOMIC DNA]</scope>
    <source>
        <strain evidence="3">HPA177(T) (DSM 45092(T))</strain>
    </source>
</reference>
<sequence length="138" mass="13857">MIETLQPHTRIIAGAVLLTVVGIAFGGWFLTRVVRGKVPMTDFQAAFARAGHAHAGVLVILSLVALLYADGLTGAIGWAARLGVPLAAALMSGGFFAASAGAGRTTPNRSIVILWLGAGCLIVGVIALGLALLLGAGG</sequence>
<feature type="transmembrane region" description="Helical" evidence="1">
    <location>
        <begin position="46"/>
        <end position="69"/>
    </location>
</feature>
<feature type="transmembrane region" description="Helical" evidence="1">
    <location>
        <begin position="75"/>
        <end position="100"/>
    </location>
</feature>
<gene>
    <name evidence="2" type="ORF">TL08_07130</name>
</gene>
<accession>A0AAC9HN13</accession>
<keyword evidence="3" id="KW-1185">Reference proteome</keyword>
<keyword evidence="1" id="KW-0472">Membrane</keyword>
<proteinExistence type="predicted"/>
<organism evidence="2 3">
    <name type="scientific">Actinoalloteichus hymeniacidonis</name>
    <dbReference type="NCBI Taxonomy" id="340345"/>
    <lineage>
        <taxon>Bacteria</taxon>
        <taxon>Bacillati</taxon>
        <taxon>Actinomycetota</taxon>
        <taxon>Actinomycetes</taxon>
        <taxon>Pseudonocardiales</taxon>
        <taxon>Pseudonocardiaceae</taxon>
        <taxon>Actinoalloteichus</taxon>
    </lineage>
</organism>